<sequence>MPPRRRSQKGSTEDNPTELQEGDIIPRPVENPKAVPSTASAKKASTLKPSNLKPKRVKSDPKKESVGNNEPESASEKAPAPKKRATKVVEPRALLPTRLKRVQDPAGPDRPRAKHSSEEVAAAKHKEQEMRDKLVAIEKAKIVALAELEEAQKEAEEEEERARVAKWEDIQGDVEVHPDEDESDDGNMPKPKKKRVKKMGKGGTRGAVDAAREKLVTSKDNKSKKRDRSNTMAALQPASAKCSKPEVFVGLVSNWRTKSGINLKTQRNDKDINTGPEVTIGGLKDEDAAADRSFFEESIGGGPEWFLRKVRQNELTFTPKLVQIIDLSDSSSDVEALPPKEGTKSKDYQNTVATPTPRSSAVGTSTKKLAALKITANLHPVKSIKSEVSSPAAASPSAEIPHFARPGWKTAFLPTAYAKLGSSTNPFQAFTKGPHVVKDLQALVVDKWFKTAGTPYYLNPAEISKYARWAVRQDGPAIFTFPTPEDCTVSKAHPNYMPAQGVFESKFVLDVMSAFRDSVENAIGDRERPKGALALTGAALERAFGLWDTGYRKTEDVKQFSSEHSGKAVGEYVLTLGLLSDRRWDSIMDKVFPSSTEDESISAGLSSLAENRRNLYIPSSP</sequence>
<keyword evidence="3" id="KW-1185">Reference proteome</keyword>
<feature type="compositionally biased region" description="Basic and acidic residues" evidence="1">
    <location>
        <begin position="210"/>
        <end position="221"/>
    </location>
</feature>
<gene>
    <name evidence="2" type="ORF">FIBSPDRAFT_892609</name>
</gene>
<name>A0A166IC07_9AGAM</name>
<dbReference type="AlphaFoldDB" id="A0A166IC07"/>
<accession>A0A166IC07</accession>
<feature type="region of interest" description="Disordered" evidence="1">
    <location>
        <begin position="1"/>
        <end position="128"/>
    </location>
</feature>
<protein>
    <submittedName>
        <fullName evidence="2">Uncharacterized protein</fullName>
    </submittedName>
</protein>
<feature type="region of interest" description="Disordered" evidence="1">
    <location>
        <begin position="332"/>
        <end position="364"/>
    </location>
</feature>
<dbReference type="Proteomes" id="UP000076532">
    <property type="component" value="Unassembled WGS sequence"/>
</dbReference>
<evidence type="ECO:0000256" key="1">
    <source>
        <dbReference type="SAM" id="MobiDB-lite"/>
    </source>
</evidence>
<feature type="compositionally biased region" description="Polar residues" evidence="1">
    <location>
        <begin position="9"/>
        <end position="18"/>
    </location>
</feature>
<reference evidence="2 3" key="1">
    <citation type="journal article" date="2016" name="Mol. Biol. Evol.">
        <title>Comparative Genomics of Early-Diverging Mushroom-Forming Fungi Provides Insights into the Origins of Lignocellulose Decay Capabilities.</title>
        <authorList>
            <person name="Nagy L.G."/>
            <person name="Riley R."/>
            <person name="Tritt A."/>
            <person name="Adam C."/>
            <person name="Daum C."/>
            <person name="Floudas D."/>
            <person name="Sun H."/>
            <person name="Yadav J.S."/>
            <person name="Pangilinan J."/>
            <person name="Larsson K.H."/>
            <person name="Matsuura K."/>
            <person name="Barry K."/>
            <person name="Labutti K."/>
            <person name="Kuo R."/>
            <person name="Ohm R.A."/>
            <person name="Bhattacharya S.S."/>
            <person name="Shirouzu T."/>
            <person name="Yoshinaga Y."/>
            <person name="Martin F.M."/>
            <person name="Grigoriev I.V."/>
            <person name="Hibbett D.S."/>
        </authorList>
    </citation>
    <scope>NUCLEOTIDE SEQUENCE [LARGE SCALE GENOMIC DNA]</scope>
    <source>
        <strain evidence="2 3">CBS 109695</strain>
    </source>
</reference>
<proteinExistence type="predicted"/>
<feature type="compositionally biased region" description="Polar residues" evidence="1">
    <location>
        <begin position="348"/>
        <end position="364"/>
    </location>
</feature>
<feature type="region of interest" description="Disordered" evidence="1">
    <location>
        <begin position="151"/>
        <end position="240"/>
    </location>
</feature>
<dbReference type="OrthoDB" id="2755811at2759"/>
<feature type="compositionally biased region" description="Basic and acidic residues" evidence="1">
    <location>
        <begin position="101"/>
        <end position="128"/>
    </location>
</feature>
<organism evidence="2 3">
    <name type="scientific">Athelia psychrophila</name>
    <dbReference type="NCBI Taxonomy" id="1759441"/>
    <lineage>
        <taxon>Eukaryota</taxon>
        <taxon>Fungi</taxon>
        <taxon>Dikarya</taxon>
        <taxon>Basidiomycota</taxon>
        <taxon>Agaricomycotina</taxon>
        <taxon>Agaricomycetes</taxon>
        <taxon>Agaricomycetidae</taxon>
        <taxon>Atheliales</taxon>
        <taxon>Atheliaceae</taxon>
        <taxon>Athelia</taxon>
    </lineage>
</organism>
<feature type="compositionally biased region" description="Basic residues" evidence="1">
    <location>
        <begin position="190"/>
        <end position="200"/>
    </location>
</feature>
<feature type="compositionally biased region" description="Basic and acidic residues" evidence="1">
    <location>
        <begin position="151"/>
        <end position="177"/>
    </location>
</feature>
<evidence type="ECO:0000313" key="2">
    <source>
        <dbReference type="EMBL" id="KZP19655.1"/>
    </source>
</evidence>
<evidence type="ECO:0000313" key="3">
    <source>
        <dbReference type="Proteomes" id="UP000076532"/>
    </source>
</evidence>
<dbReference type="EMBL" id="KV417562">
    <property type="protein sequence ID" value="KZP19655.1"/>
    <property type="molecule type" value="Genomic_DNA"/>
</dbReference>